<dbReference type="EMBL" id="QNUK01000154">
    <property type="protein sequence ID" value="KAF5899836.1"/>
    <property type="molecule type" value="Genomic_DNA"/>
</dbReference>
<feature type="non-terminal residue" evidence="2">
    <location>
        <position position="101"/>
    </location>
</feature>
<dbReference type="Proteomes" id="UP000727407">
    <property type="component" value="Unassembled WGS sequence"/>
</dbReference>
<organism evidence="2 3">
    <name type="scientific">Clarias magur</name>
    <name type="common">Asian catfish</name>
    <name type="synonym">Macropteronotus magur</name>
    <dbReference type="NCBI Taxonomy" id="1594786"/>
    <lineage>
        <taxon>Eukaryota</taxon>
        <taxon>Metazoa</taxon>
        <taxon>Chordata</taxon>
        <taxon>Craniata</taxon>
        <taxon>Vertebrata</taxon>
        <taxon>Euteleostomi</taxon>
        <taxon>Actinopterygii</taxon>
        <taxon>Neopterygii</taxon>
        <taxon>Teleostei</taxon>
        <taxon>Ostariophysi</taxon>
        <taxon>Siluriformes</taxon>
        <taxon>Clariidae</taxon>
        <taxon>Clarias</taxon>
    </lineage>
</organism>
<dbReference type="AlphaFoldDB" id="A0A8J4X3B5"/>
<evidence type="ECO:0000256" key="1">
    <source>
        <dbReference type="SAM" id="Phobius"/>
    </source>
</evidence>
<keyword evidence="1 2" id="KW-0812">Transmembrane</keyword>
<protein>
    <submittedName>
        <fullName evidence="2">Transmembrane protein</fullName>
    </submittedName>
</protein>
<sequence>MLVHPGGGKPPAESQDRKCLFGGDWREAMPKCWMQEVMLFLAEASCSLIGWLFLYVLLRHVNRKRNAEWNCRLITLLHGVLIVSLTAYVGFVDGPWPFTHA</sequence>
<accession>A0A8J4X3B5</accession>
<keyword evidence="1" id="KW-1133">Transmembrane helix</keyword>
<dbReference type="OrthoDB" id="506011at2759"/>
<reference evidence="2" key="1">
    <citation type="submission" date="2020-07" db="EMBL/GenBank/DDBJ databases">
        <title>Clarias magur genome sequencing, assembly and annotation.</title>
        <authorList>
            <person name="Kushwaha B."/>
            <person name="Kumar R."/>
            <person name="Das P."/>
            <person name="Joshi C.G."/>
            <person name="Kumar D."/>
            <person name="Nagpure N.S."/>
            <person name="Pandey M."/>
            <person name="Agarwal S."/>
            <person name="Srivastava S."/>
            <person name="Singh M."/>
            <person name="Sahoo L."/>
            <person name="Jayasankar P."/>
            <person name="Meher P.K."/>
            <person name="Koringa P.G."/>
            <person name="Iquebal M.A."/>
            <person name="Das S.P."/>
            <person name="Bit A."/>
            <person name="Patnaik S."/>
            <person name="Patel N."/>
            <person name="Shah T.M."/>
            <person name="Hinsu A."/>
            <person name="Jena J.K."/>
        </authorList>
    </citation>
    <scope>NUCLEOTIDE SEQUENCE</scope>
    <source>
        <strain evidence="2">CIFAMagur01</strain>
        <tissue evidence="2">Testis</tissue>
    </source>
</reference>
<evidence type="ECO:0000313" key="2">
    <source>
        <dbReference type="EMBL" id="KAF5899836.1"/>
    </source>
</evidence>
<gene>
    <name evidence="2" type="ORF">DAT39_010443</name>
</gene>
<feature type="transmembrane region" description="Helical" evidence="1">
    <location>
        <begin position="70"/>
        <end position="91"/>
    </location>
</feature>
<comment type="caution">
    <text evidence="2">The sequence shown here is derived from an EMBL/GenBank/DDBJ whole genome shotgun (WGS) entry which is preliminary data.</text>
</comment>
<feature type="transmembrane region" description="Helical" evidence="1">
    <location>
        <begin position="37"/>
        <end position="58"/>
    </location>
</feature>
<name>A0A8J4X3B5_CLAMG</name>
<keyword evidence="3" id="KW-1185">Reference proteome</keyword>
<evidence type="ECO:0000313" key="3">
    <source>
        <dbReference type="Proteomes" id="UP000727407"/>
    </source>
</evidence>
<proteinExistence type="predicted"/>
<dbReference type="PANTHER" id="PTHR31898:SF7">
    <property type="entry name" value="TLC DOMAIN-CONTAINING PROTEIN 5"/>
    <property type="match status" value="1"/>
</dbReference>
<keyword evidence="1" id="KW-0472">Membrane</keyword>
<dbReference type="PANTHER" id="PTHR31898">
    <property type="entry name" value="TRANSMEMBRANE PROTEIN 136"/>
    <property type="match status" value="1"/>
</dbReference>
<dbReference type="InterPro" id="IPR042512">
    <property type="entry name" value="TLCD5"/>
</dbReference>